<sequence length="169" mass="18208">MDAVSENELRASFVNCSRSEAKRMTLPAGLDALDWEPLDFLGWRDPRSPQRAYLVTPHRDGLVGLALRATGRSGLRPGSGLCNLCHSAHPAGDVSLLVAKRAGAAGRNDNTVGTYICSDLACSLYVRGLRPLTLTQPEPVGSPGRVERLRDRLAQFVDRALQDDDALGA</sequence>
<protein>
    <submittedName>
        <fullName evidence="2">FBP domain-containing protein</fullName>
    </submittedName>
</protein>
<organism evidence="2 3">
    <name type="scientific">Motilibacter deserti</name>
    <dbReference type="NCBI Taxonomy" id="2714956"/>
    <lineage>
        <taxon>Bacteria</taxon>
        <taxon>Bacillati</taxon>
        <taxon>Actinomycetota</taxon>
        <taxon>Actinomycetes</taxon>
        <taxon>Motilibacterales</taxon>
        <taxon>Motilibacteraceae</taxon>
        <taxon>Motilibacter</taxon>
    </lineage>
</organism>
<dbReference type="Pfam" id="PF16571">
    <property type="entry name" value="FBP_C"/>
    <property type="match status" value="1"/>
</dbReference>
<keyword evidence="3" id="KW-1185">Reference proteome</keyword>
<feature type="domain" description="Elongation factor G-binding protein C-terminal treble-clef zinc-finger" evidence="1">
    <location>
        <begin position="8"/>
        <end position="159"/>
    </location>
</feature>
<dbReference type="EMBL" id="JAANNP010000002">
    <property type="protein sequence ID" value="NHC13303.1"/>
    <property type="molecule type" value="Genomic_DNA"/>
</dbReference>
<comment type="caution">
    <text evidence="2">The sequence shown here is derived from an EMBL/GenBank/DDBJ whole genome shotgun (WGS) entry which is preliminary data.</text>
</comment>
<evidence type="ECO:0000313" key="2">
    <source>
        <dbReference type="EMBL" id="NHC13303.1"/>
    </source>
</evidence>
<reference evidence="2 3" key="1">
    <citation type="submission" date="2020-03" db="EMBL/GenBank/DDBJ databases">
        <title>Two novel Motilibacter sp.</title>
        <authorList>
            <person name="Liu S."/>
        </authorList>
    </citation>
    <scope>NUCLEOTIDE SEQUENCE [LARGE SCALE GENOMIC DNA]</scope>
    <source>
        <strain evidence="2 3">E257</strain>
    </source>
</reference>
<gene>
    <name evidence="2" type="ORF">G9H71_05855</name>
</gene>
<dbReference type="InterPro" id="IPR032330">
    <property type="entry name" value="EF-G-binding_C"/>
</dbReference>
<dbReference type="RefSeq" id="WP_166279504.1">
    <property type="nucleotide sequence ID" value="NZ_JAANNP010000002.1"/>
</dbReference>
<dbReference type="Proteomes" id="UP000800981">
    <property type="component" value="Unassembled WGS sequence"/>
</dbReference>
<name>A0ABX0GR14_9ACTN</name>
<evidence type="ECO:0000259" key="1">
    <source>
        <dbReference type="Pfam" id="PF16571"/>
    </source>
</evidence>
<accession>A0ABX0GR14</accession>
<evidence type="ECO:0000313" key="3">
    <source>
        <dbReference type="Proteomes" id="UP000800981"/>
    </source>
</evidence>
<proteinExistence type="predicted"/>